<reference evidence="1" key="2">
    <citation type="submission" date="2024-06" db="EMBL/GenBank/DDBJ databases">
        <authorList>
            <person name="Plum-Jensen L.E."/>
            <person name="Schramm A."/>
            <person name="Marshall I.P.G."/>
        </authorList>
    </citation>
    <scope>NUCLEOTIDE SEQUENCE</scope>
    <source>
        <strain evidence="1">Rat1</strain>
    </source>
</reference>
<dbReference type="AlphaFoldDB" id="A0AAU8LRJ4"/>
<protein>
    <recommendedName>
        <fullName evidence="2">Phage protein</fullName>
    </recommendedName>
</protein>
<organism evidence="1">
    <name type="scientific">Candidatus Electrothrix aestuarii</name>
    <dbReference type="NCBI Taxonomy" id="3062594"/>
    <lineage>
        <taxon>Bacteria</taxon>
        <taxon>Pseudomonadati</taxon>
        <taxon>Thermodesulfobacteriota</taxon>
        <taxon>Desulfobulbia</taxon>
        <taxon>Desulfobulbales</taxon>
        <taxon>Desulfobulbaceae</taxon>
        <taxon>Candidatus Electrothrix</taxon>
    </lineage>
</organism>
<evidence type="ECO:0000313" key="1">
    <source>
        <dbReference type="EMBL" id="XCN71912.1"/>
    </source>
</evidence>
<gene>
    <name evidence="1" type="ORF">Q3M24_16605</name>
</gene>
<proteinExistence type="predicted"/>
<dbReference type="KEGG" id="eaj:Q3M24_16605"/>
<evidence type="ECO:0008006" key="2">
    <source>
        <dbReference type="Google" id="ProtNLM"/>
    </source>
</evidence>
<sequence>MNVECAWVIQDSYVDETEGYVTISDGSEDFCIFILKSFDFYDQDGKNKLIDEITDRIDESVLHAECDMFEGSNYYLAIEYDQEESAYACLGYKVGDYSVLRFAATASNQLGLYKLKKAIKGIKEKDQVYH</sequence>
<reference evidence="1" key="1">
    <citation type="journal article" date="2024" name="Syst. Appl. Microbiol.">
        <title>First single-strain enrichments of Electrothrix cable bacteria, description of E. aestuarii sp. nov. and E. rattekaaiensis sp. nov., and proposal of a cable bacteria taxonomy following the rules of the SeqCode.</title>
        <authorList>
            <person name="Plum-Jensen L.E."/>
            <person name="Schramm A."/>
            <person name="Marshall I.P.G."/>
        </authorList>
    </citation>
    <scope>NUCLEOTIDE SEQUENCE</scope>
    <source>
        <strain evidence="1">Rat1</strain>
    </source>
</reference>
<name>A0AAU8LRJ4_9BACT</name>
<accession>A0AAU8LRJ4</accession>
<dbReference type="EMBL" id="CP159373">
    <property type="protein sequence ID" value="XCN71912.1"/>
    <property type="molecule type" value="Genomic_DNA"/>
</dbReference>